<evidence type="ECO:0000313" key="1">
    <source>
        <dbReference type="EMBL" id="MDH0362525.1"/>
    </source>
</evidence>
<protein>
    <submittedName>
        <fullName evidence="1">Uncharacterized protein</fullName>
    </submittedName>
</protein>
<name>A0AA42L2H2_9BURK</name>
<evidence type="ECO:0000313" key="2">
    <source>
        <dbReference type="EMBL" id="MDH2005669.1"/>
    </source>
</evidence>
<dbReference type="EMBL" id="JAOCJW010000015">
    <property type="protein sequence ID" value="MDH2005669.1"/>
    <property type="molecule type" value="Genomic_DNA"/>
</dbReference>
<organism evidence="1 3">
    <name type="scientific">Comamonas aquatica</name>
    <dbReference type="NCBI Taxonomy" id="225991"/>
    <lineage>
        <taxon>Bacteria</taxon>
        <taxon>Pseudomonadati</taxon>
        <taxon>Pseudomonadota</taxon>
        <taxon>Betaproteobacteria</taxon>
        <taxon>Burkholderiales</taxon>
        <taxon>Comamonadaceae</taxon>
        <taxon>Comamonas</taxon>
    </lineage>
</organism>
<accession>A0AA42L2H2</accession>
<reference evidence="1" key="1">
    <citation type="submission" date="2022-09" db="EMBL/GenBank/DDBJ databases">
        <title>Intensive care unit water sources are persistently colonized with multi-drug resistant bacteria and are the site of extensive horizontal gene transfer of antibiotic resistance genes.</title>
        <authorList>
            <person name="Diorio-Toth L."/>
        </authorList>
    </citation>
    <scope>NUCLEOTIDE SEQUENCE</scope>
    <source>
        <strain evidence="2">GD03686</strain>
        <strain evidence="1">GD04130</strain>
    </source>
</reference>
<dbReference type="EMBL" id="JAODZU010000004">
    <property type="protein sequence ID" value="MDH0362525.1"/>
    <property type="molecule type" value="Genomic_DNA"/>
</dbReference>
<dbReference type="RefSeq" id="WP_279859822.1">
    <property type="nucleotide sequence ID" value="NZ_JAOCIA010000013.1"/>
</dbReference>
<evidence type="ECO:0000313" key="3">
    <source>
        <dbReference type="Proteomes" id="UP001158297"/>
    </source>
</evidence>
<dbReference type="Proteomes" id="UP001158297">
    <property type="component" value="Unassembled WGS sequence"/>
</dbReference>
<proteinExistence type="predicted"/>
<dbReference type="Proteomes" id="UP001161294">
    <property type="component" value="Unassembled WGS sequence"/>
</dbReference>
<gene>
    <name evidence="2" type="ORF">N5J23_08925</name>
    <name evidence="1" type="ORF">N7330_05560</name>
</gene>
<dbReference type="AlphaFoldDB" id="A0AA42L2H2"/>
<comment type="caution">
    <text evidence="1">The sequence shown here is derived from an EMBL/GenBank/DDBJ whole genome shotgun (WGS) entry which is preliminary data.</text>
</comment>
<sequence>MIAPLMWLLMGFWCDLFPMFPRKSGLFPKILGTLLFNGGNGLGVIFGFVPNVPKIFERYPEESLRRVLATRPWFIWLWNV</sequence>